<evidence type="ECO:0000256" key="1">
    <source>
        <dbReference type="SAM" id="MobiDB-lite"/>
    </source>
</evidence>
<proteinExistence type="predicted"/>
<reference evidence="2" key="2">
    <citation type="submission" date="2021-09" db="EMBL/GenBank/DDBJ databases">
        <authorList>
            <person name="Gilroy R."/>
        </authorList>
    </citation>
    <scope>NUCLEOTIDE SEQUENCE</scope>
    <source>
        <strain evidence="2">9794</strain>
    </source>
</reference>
<feature type="compositionally biased region" description="Polar residues" evidence="1">
    <location>
        <begin position="38"/>
        <end position="54"/>
    </location>
</feature>
<dbReference type="Proteomes" id="UP000722357">
    <property type="component" value="Unassembled WGS sequence"/>
</dbReference>
<dbReference type="RefSeq" id="WP_258362217.1">
    <property type="nucleotide sequence ID" value="NZ_DYWE01000114.1"/>
</dbReference>
<gene>
    <name evidence="2" type="ORF">K8V40_11155</name>
</gene>
<reference evidence="2" key="1">
    <citation type="journal article" date="2021" name="PeerJ">
        <title>Extensive microbial diversity within the chicken gut microbiome revealed by metagenomics and culture.</title>
        <authorList>
            <person name="Gilroy R."/>
            <person name="Ravi A."/>
            <person name="Getino M."/>
            <person name="Pursley I."/>
            <person name="Horton D.L."/>
            <person name="Alikhan N.F."/>
            <person name="Baker D."/>
            <person name="Gharbi K."/>
            <person name="Hall N."/>
            <person name="Watson M."/>
            <person name="Adriaenssens E.M."/>
            <person name="Foster-Nyarko E."/>
            <person name="Jarju S."/>
            <person name="Secka A."/>
            <person name="Antonio M."/>
            <person name="Oren A."/>
            <person name="Chaudhuri R.R."/>
            <person name="La Ragione R."/>
            <person name="Hildebrand F."/>
            <person name="Pallen M.J."/>
        </authorList>
    </citation>
    <scope>NUCLEOTIDE SEQUENCE</scope>
    <source>
        <strain evidence="2">9794</strain>
    </source>
</reference>
<dbReference type="EMBL" id="DYWE01000114">
    <property type="protein sequence ID" value="HJF82184.1"/>
    <property type="molecule type" value="Genomic_DNA"/>
</dbReference>
<sequence length="54" mass="5081">MTGDTSGNTSEDTSEGTSGSGSGDLSGNSGKISIVASVASQTRTPQLGSDGSGS</sequence>
<feature type="region of interest" description="Disordered" evidence="1">
    <location>
        <begin position="1"/>
        <end position="54"/>
    </location>
</feature>
<accession>A0A921HKQ6</accession>
<evidence type="ECO:0000313" key="3">
    <source>
        <dbReference type="Proteomes" id="UP000722357"/>
    </source>
</evidence>
<evidence type="ECO:0000313" key="2">
    <source>
        <dbReference type="EMBL" id="HJF82184.1"/>
    </source>
</evidence>
<feature type="compositionally biased region" description="Low complexity" evidence="1">
    <location>
        <begin position="1"/>
        <end position="17"/>
    </location>
</feature>
<dbReference type="AlphaFoldDB" id="A0A921HKQ6"/>
<name>A0A921HKQ6_9BACT</name>
<protein>
    <submittedName>
        <fullName evidence="2">Uncharacterized protein</fullName>
    </submittedName>
</protein>
<organism evidence="2 3">
    <name type="scientific">Phocaeicola plebeius</name>
    <dbReference type="NCBI Taxonomy" id="310297"/>
    <lineage>
        <taxon>Bacteria</taxon>
        <taxon>Pseudomonadati</taxon>
        <taxon>Bacteroidota</taxon>
        <taxon>Bacteroidia</taxon>
        <taxon>Bacteroidales</taxon>
        <taxon>Bacteroidaceae</taxon>
        <taxon>Phocaeicola</taxon>
    </lineage>
</organism>
<comment type="caution">
    <text evidence="2">The sequence shown here is derived from an EMBL/GenBank/DDBJ whole genome shotgun (WGS) entry which is preliminary data.</text>
</comment>